<evidence type="ECO:0000313" key="2">
    <source>
        <dbReference type="Proteomes" id="UP000231637"/>
    </source>
</evidence>
<dbReference type="GO" id="GO:0004175">
    <property type="term" value="F:endopeptidase activity"/>
    <property type="evidence" value="ECO:0007669"/>
    <property type="project" value="TreeGrafter"/>
</dbReference>
<dbReference type="CDD" id="cd06066">
    <property type="entry name" value="H2MP_NAD-link-bidir"/>
    <property type="match status" value="1"/>
</dbReference>
<dbReference type="AlphaFoldDB" id="A0A2K8L5E9"/>
<dbReference type="EMBL" id="CP018800">
    <property type="protein sequence ID" value="ATX82540.1"/>
    <property type="molecule type" value="Genomic_DNA"/>
</dbReference>
<keyword evidence="1" id="KW-0378">Hydrolase</keyword>
<keyword evidence="2" id="KW-1185">Reference proteome</keyword>
<dbReference type="GO" id="GO:0016485">
    <property type="term" value="P:protein processing"/>
    <property type="evidence" value="ECO:0007669"/>
    <property type="project" value="TreeGrafter"/>
</dbReference>
<dbReference type="KEGG" id="mfn:Ga0123462_1691"/>
<keyword evidence="1" id="KW-0645">Protease</keyword>
<evidence type="ECO:0000313" key="1">
    <source>
        <dbReference type="EMBL" id="ATX82540.1"/>
    </source>
</evidence>
<dbReference type="OrthoDB" id="9808862at2"/>
<dbReference type="NCBIfam" id="TIGR00072">
    <property type="entry name" value="hydrog_prot"/>
    <property type="match status" value="1"/>
</dbReference>
<dbReference type="PANTHER" id="PTHR30302:SF5">
    <property type="entry name" value="SLR1876 PROTEIN"/>
    <property type="match status" value="1"/>
</dbReference>
<dbReference type="GO" id="GO:0008047">
    <property type="term" value="F:enzyme activator activity"/>
    <property type="evidence" value="ECO:0007669"/>
    <property type="project" value="InterPro"/>
</dbReference>
<protein>
    <submittedName>
        <fullName evidence="1">Hydrogenase maturation protease</fullName>
    </submittedName>
</protein>
<sequence length="156" mass="17112">MNILIFGYGNPGRGDDALGPELVAAIQAENIPGIECQDDMQLQVEHVTDLTGRDAILFIDADASCVAPFHFSEISAEKDDSYTSHAMTPHALLHAFHTVYGKDAPPAFLMRIRGYQFELGEALSSDASENLEAASLFIRNLCKSPYAESWRSLHRG</sequence>
<dbReference type="SUPFAM" id="SSF53163">
    <property type="entry name" value="HybD-like"/>
    <property type="match status" value="1"/>
</dbReference>
<dbReference type="InterPro" id="IPR000671">
    <property type="entry name" value="Peptidase_A31"/>
</dbReference>
<dbReference type="RefSeq" id="WP_100265876.1">
    <property type="nucleotide sequence ID" value="NZ_CP018800.1"/>
</dbReference>
<reference evidence="1 2" key="1">
    <citation type="submission" date="2016-12" db="EMBL/GenBank/DDBJ databases">
        <title>Isolation and genomic insights into novel planktonic Zetaproteobacteria from stratified waters of the Chesapeake Bay.</title>
        <authorList>
            <person name="McAllister S.M."/>
            <person name="Kato S."/>
            <person name="Chan C.S."/>
            <person name="Chiu B.K."/>
            <person name="Field E.K."/>
        </authorList>
    </citation>
    <scope>NUCLEOTIDE SEQUENCE [LARGE SCALE GENOMIC DNA]</scope>
    <source>
        <strain evidence="1 2">CP-8</strain>
    </source>
</reference>
<dbReference type="InterPro" id="IPR023430">
    <property type="entry name" value="Pept_HybD-like_dom_sf"/>
</dbReference>
<accession>A0A2K8L5E9</accession>
<proteinExistence type="predicted"/>
<gene>
    <name evidence="1" type="ORF">Ga0123462_1691</name>
</gene>
<dbReference type="Proteomes" id="UP000231637">
    <property type="component" value="Chromosome"/>
</dbReference>
<organism evidence="1 2">
    <name type="scientific">Mariprofundus ferrinatatus</name>
    <dbReference type="NCBI Taxonomy" id="1921087"/>
    <lineage>
        <taxon>Bacteria</taxon>
        <taxon>Pseudomonadati</taxon>
        <taxon>Pseudomonadota</taxon>
        <taxon>Candidatius Mariprofundia</taxon>
        <taxon>Mariprofundales</taxon>
        <taxon>Mariprofundaceae</taxon>
        <taxon>Mariprofundus</taxon>
    </lineage>
</organism>
<dbReference type="Gene3D" id="3.40.50.1450">
    <property type="entry name" value="HybD-like"/>
    <property type="match status" value="1"/>
</dbReference>
<dbReference type="PANTHER" id="PTHR30302">
    <property type="entry name" value="HYDROGENASE 1 MATURATION PROTEASE"/>
    <property type="match status" value="1"/>
</dbReference>
<name>A0A2K8L5E9_9PROT</name>